<dbReference type="GO" id="GO:0046872">
    <property type="term" value="F:metal ion binding"/>
    <property type="evidence" value="ECO:0007669"/>
    <property type="project" value="UniProtKB-KW"/>
</dbReference>
<dbReference type="GO" id="GO:0016788">
    <property type="term" value="F:hydrolase activity, acting on ester bonds"/>
    <property type="evidence" value="ECO:0007669"/>
    <property type="project" value="InterPro"/>
</dbReference>
<dbReference type="PROSITE" id="PS01090">
    <property type="entry name" value="TATD_2"/>
    <property type="match status" value="1"/>
</dbReference>
<dbReference type="InterPro" id="IPR001130">
    <property type="entry name" value="TatD-like"/>
</dbReference>
<accession>A0A1F6MF88</accession>
<organism evidence="4 5">
    <name type="scientific">Candidatus Magasanikbacteria bacterium RIFCSPHIGHO2_02_FULL_51_14</name>
    <dbReference type="NCBI Taxonomy" id="1798683"/>
    <lineage>
        <taxon>Bacteria</taxon>
        <taxon>Candidatus Magasanikiibacteriota</taxon>
    </lineage>
</organism>
<proteinExistence type="predicted"/>
<evidence type="ECO:0000256" key="1">
    <source>
        <dbReference type="ARBA" id="ARBA00022723"/>
    </source>
</evidence>
<protein>
    <recommendedName>
        <fullName evidence="6">Hydrolase TatD</fullName>
    </recommendedName>
</protein>
<evidence type="ECO:0000313" key="5">
    <source>
        <dbReference type="Proteomes" id="UP000177457"/>
    </source>
</evidence>
<dbReference type="EMBL" id="MFQE01000054">
    <property type="protein sequence ID" value="OGH70143.1"/>
    <property type="molecule type" value="Genomic_DNA"/>
</dbReference>
<dbReference type="CDD" id="cd01310">
    <property type="entry name" value="TatD_DNAse"/>
    <property type="match status" value="1"/>
</dbReference>
<dbReference type="GO" id="GO:0004536">
    <property type="term" value="F:DNA nuclease activity"/>
    <property type="evidence" value="ECO:0007669"/>
    <property type="project" value="InterPro"/>
</dbReference>
<name>A0A1F6MF88_9BACT</name>
<feature type="binding site" evidence="3">
    <location>
        <position position="6"/>
    </location>
    <ligand>
        <name>a divalent metal cation</name>
        <dbReference type="ChEBI" id="CHEBI:60240"/>
        <label>1</label>
    </ligand>
</feature>
<keyword evidence="1 3" id="KW-0479">Metal-binding</keyword>
<feature type="binding site" evidence="3">
    <location>
        <position position="104"/>
    </location>
    <ligand>
        <name>a divalent metal cation</name>
        <dbReference type="ChEBI" id="CHEBI:60240"/>
        <label>1</label>
    </ligand>
</feature>
<feature type="binding site" evidence="3">
    <location>
        <position position="178"/>
    </location>
    <ligand>
        <name>a divalent metal cation</name>
        <dbReference type="ChEBI" id="CHEBI:60240"/>
        <label>2</label>
    </ligand>
</feature>
<keyword evidence="2" id="KW-0378">Hydrolase</keyword>
<dbReference type="PIRSF" id="PIRSF005902">
    <property type="entry name" value="DNase_TatD"/>
    <property type="match status" value="1"/>
</dbReference>
<dbReference type="FunFam" id="3.20.20.140:FF:000005">
    <property type="entry name" value="TatD family hydrolase"/>
    <property type="match status" value="1"/>
</dbReference>
<dbReference type="GO" id="GO:0005829">
    <property type="term" value="C:cytosol"/>
    <property type="evidence" value="ECO:0007669"/>
    <property type="project" value="TreeGrafter"/>
</dbReference>
<gene>
    <name evidence="4" type="ORF">A3C90_00665</name>
</gene>
<evidence type="ECO:0008006" key="6">
    <source>
        <dbReference type="Google" id="ProtNLM"/>
    </source>
</evidence>
<dbReference type="NCBIfam" id="TIGR00010">
    <property type="entry name" value="YchF/TatD family DNA exonuclease"/>
    <property type="match status" value="1"/>
</dbReference>
<dbReference type="InterPro" id="IPR015991">
    <property type="entry name" value="TatD/YcfH-like"/>
</dbReference>
<feature type="binding site" evidence="3">
    <location>
        <position position="8"/>
    </location>
    <ligand>
        <name>a divalent metal cation</name>
        <dbReference type="ChEBI" id="CHEBI:60240"/>
        <label>1</label>
    </ligand>
</feature>
<dbReference type="SUPFAM" id="SSF51556">
    <property type="entry name" value="Metallo-dependent hydrolases"/>
    <property type="match status" value="1"/>
</dbReference>
<evidence type="ECO:0000256" key="2">
    <source>
        <dbReference type="ARBA" id="ARBA00022801"/>
    </source>
</evidence>
<reference evidence="4 5" key="1">
    <citation type="journal article" date="2016" name="Nat. Commun.">
        <title>Thousands of microbial genomes shed light on interconnected biogeochemical processes in an aquifer system.</title>
        <authorList>
            <person name="Anantharaman K."/>
            <person name="Brown C.T."/>
            <person name="Hug L.A."/>
            <person name="Sharon I."/>
            <person name="Castelle C.J."/>
            <person name="Probst A.J."/>
            <person name="Thomas B.C."/>
            <person name="Singh A."/>
            <person name="Wilkins M.J."/>
            <person name="Karaoz U."/>
            <person name="Brodie E.L."/>
            <person name="Williams K.H."/>
            <person name="Hubbard S.S."/>
            <person name="Banfield J.F."/>
        </authorList>
    </citation>
    <scope>NUCLEOTIDE SEQUENCE [LARGE SCALE GENOMIC DNA]</scope>
</reference>
<dbReference type="STRING" id="1798683.A3C90_00665"/>
<dbReference type="Proteomes" id="UP000177457">
    <property type="component" value="Unassembled WGS sequence"/>
</dbReference>
<feature type="binding site" evidence="3">
    <location>
        <position position="146"/>
    </location>
    <ligand>
        <name>a divalent metal cation</name>
        <dbReference type="ChEBI" id="CHEBI:60240"/>
        <label>2</label>
    </ligand>
</feature>
<evidence type="ECO:0000313" key="4">
    <source>
        <dbReference type="EMBL" id="OGH70143.1"/>
    </source>
</evidence>
<dbReference type="PANTHER" id="PTHR46124">
    <property type="entry name" value="D-AMINOACYL-TRNA DEACYLASE"/>
    <property type="match status" value="1"/>
</dbReference>
<comment type="caution">
    <text evidence="4">The sequence shown here is derived from an EMBL/GenBank/DDBJ whole genome shotgun (WGS) entry which is preliminary data.</text>
</comment>
<dbReference type="InterPro" id="IPR032466">
    <property type="entry name" value="Metal_Hydrolase"/>
</dbReference>
<feature type="binding site" evidence="3">
    <location>
        <position position="235"/>
    </location>
    <ligand>
        <name>a divalent metal cation</name>
        <dbReference type="ChEBI" id="CHEBI:60240"/>
        <label>1</label>
    </ligand>
</feature>
<evidence type="ECO:0000256" key="3">
    <source>
        <dbReference type="PIRSR" id="PIRSR005902-1"/>
    </source>
</evidence>
<dbReference type="InterPro" id="IPR018228">
    <property type="entry name" value="DNase_TatD-rel_CS"/>
</dbReference>
<dbReference type="Gene3D" id="3.20.20.140">
    <property type="entry name" value="Metal-dependent hydrolases"/>
    <property type="match status" value="1"/>
</dbReference>
<sequence length="290" mass="32980">MLFDSHCHLQFRAYDEDRGEVIRRCQEKGVVLNIVGTQSDTSRMAVELAEQYDNMYATIGLHPIQEHVVAVEEEGSSFTSRGEAFDTALYDELAQSKKVIAIGETGLDRFHVPADQPWAEVVEKQWAVFQQHAVLAQKNDLPLVIHVRDAHEEMIGRLEDQKIERSRDQGSGMRAVVHCYTSNWMHAQQYLDLGFYLGLTGVITFPPKKTDPQSQLDLLEVVKKMPLDRMLVETDAPFLAPQAYRGDRCEPWMVEEVVKKIAEVRGLSAEEVEKATTENARRLFAKMMSS</sequence>
<dbReference type="AlphaFoldDB" id="A0A1F6MF88"/>
<dbReference type="PANTHER" id="PTHR46124:SF2">
    <property type="entry name" value="D-AMINOACYL-TRNA DEACYLASE"/>
    <property type="match status" value="1"/>
</dbReference>
<dbReference type="Pfam" id="PF01026">
    <property type="entry name" value="TatD_DNase"/>
    <property type="match status" value="1"/>
</dbReference>